<feature type="domain" description="Restriction endonuclease type II-like" evidence="4">
    <location>
        <begin position="1249"/>
        <end position="1346"/>
    </location>
</feature>
<dbReference type="InterPro" id="IPR027417">
    <property type="entry name" value="P-loop_NTPase"/>
</dbReference>
<dbReference type="PANTHER" id="PTHR10887:SF530">
    <property type="entry name" value="SUPERFAMILY I DNA HELICASES"/>
    <property type="match status" value="1"/>
</dbReference>
<dbReference type="InterPro" id="IPR025103">
    <property type="entry name" value="DUF4011"/>
</dbReference>
<accession>A0A1Y6M7B8</accession>
<evidence type="ECO:0000313" key="6">
    <source>
        <dbReference type="Proteomes" id="UP000195963"/>
    </source>
</evidence>
<dbReference type="Gene3D" id="3.40.50.300">
    <property type="entry name" value="P-loop containing nucleotide triphosphate hydrolases"/>
    <property type="match status" value="3"/>
</dbReference>
<dbReference type="FunFam" id="3.40.50.300:FF:002063">
    <property type="entry name" value="DNA helicase related protein"/>
    <property type="match status" value="1"/>
</dbReference>
<dbReference type="SUPFAM" id="SSF52980">
    <property type="entry name" value="Restriction endonuclease-like"/>
    <property type="match status" value="1"/>
</dbReference>
<dbReference type="EMBL" id="FYAK01000001">
    <property type="protein sequence ID" value="SMY31658.1"/>
    <property type="molecule type" value="Genomic_DNA"/>
</dbReference>
<feature type="domain" description="DNA2/NAM7 helicase helicase" evidence="2">
    <location>
        <begin position="299"/>
        <end position="373"/>
    </location>
</feature>
<organism evidence="5 6">
    <name type="scientific">Photobacterium malacitanum</name>
    <dbReference type="NCBI Taxonomy" id="2204294"/>
    <lineage>
        <taxon>Bacteria</taxon>
        <taxon>Pseudomonadati</taxon>
        <taxon>Pseudomonadota</taxon>
        <taxon>Gammaproteobacteria</taxon>
        <taxon>Vibrionales</taxon>
        <taxon>Vibrionaceae</taxon>
        <taxon>Photobacterium</taxon>
    </lineage>
</organism>
<proteinExistence type="predicted"/>
<evidence type="ECO:0000259" key="1">
    <source>
        <dbReference type="Pfam" id="PF11784"/>
    </source>
</evidence>
<evidence type="ECO:0000259" key="2">
    <source>
        <dbReference type="Pfam" id="PF13086"/>
    </source>
</evidence>
<dbReference type="InterPro" id="IPR047187">
    <property type="entry name" value="SF1_C_Upf1"/>
</dbReference>
<dbReference type="GO" id="GO:0016787">
    <property type="term" value="F:hydrolase activity"/>
    <property type="evidence" value="ECO:0007669"/>
    <property type="project" value="UniProtKB-KW"/>
</dbReference>
<feature type="domain" description="DNA2/NAM7 helicase helicase" evidence="2">
    <location>
        <begin position="942"/>
        <end position="984"/>
    </location>
</feature>
<dbReference type="PANTHER" id="PTHR10887">
    <property type="entry name" value="DNA2/NAM7 HELICASE FAMILY"/>
    <property type="match status" value="1"/>
</dbReference>
<dbReference type="InterPro" id="IPR041677">
    <property type="entry name" value="DNA2/NAM7_AAA_11"/>
</dbReference>
<dbReference type="InterPro" id="IPR049468">
    <property type="entry name" value="Restrct_endonuc-II-like_dom"/>
</dbReference>
<dbReference type="Pfam" id="PF18741">
    <property type="entry name" value="MTES_1575"/>
    <property type="match status" value="1"/>
</dbReference>
<dbReference type="SUPFAM" id="SSF52540">
    <property type="entry name" value="P-loop containing nucleoside triphosphate hydrolases"/>
    <property type="match status" value="2"/>
</dbReference>
<evidence type="ECO:0000259" key="4">
    <source>
        <dbReference type="Pfam" id="PF18741"/>
    </source>
</evidence>
<sequence length="1568" mass="177426">MNSNIKDLFDKSRQELLDMGLRGNTLLNVGKGAKVLDIVDEKSDQVFEYLVGELKTMSFLPIPESLDTEDSKSISLIDLTRHLEYKNGNKRHSDKFLQTQLFRKVLDTRLLKLSSEATTFVQEQGVSLLYLAMGFVKWFEDDNSDKSRYAPLVLIPVEIFRADAGDSYKIRYTESELETNLTLAAKLKMEFGIILPDFEEGEGGYDFQGYLDLVTTAISREKRWSIESNKIVLSFFSFGKFQMYQDLSDDVWPEGKKPSENTLIQKLFTEGFERDSSLLDTTPMDVNRVEDIQLVLDSDSSQTEAVLASKSGVNLVIQGPPGTGKSQTITNIISQAIADNKKVLFVAEKMAALDVVKRRLDNCYIGDSVLELHSHKANRKSVLSTLESTLMQHAPVTPERSGDVERLVSLRNKLDDYSLSINKSIANTGVSYHDALGYKSQLERIIIDSSTNIDDLPHTEFDLNIWDKNHYTFSLAKIMEIVDYLSEHNAPNLNIFSSTCLTDYSPAVDKLAQKLASELKSIQTEIVTQVRILHSQAGYVAPIANYADCIMVVDSLSLIAERPELESVDVSSSAWESKGDVILDFALQGAMLQDQKLELTTHFVDNALDYDWIPIRSPFLTIGSKWWRFLSGDYRRAKSSYAGMCKNGLVGGASEWIKKIDKVLEYRGIQKNFIDSAQLAIDMIGSHFKNESTDWKAILKPLQWVNKCHAGVKSGSLDTSVVHYLDPSKEITFSKVALDQVKELVSKRYDMLSECASLLQLDLANFTERCDALSCDDVDVYSVDILKFYPLTRFNRLEGELDKIGLSEWHQRAFSWDDVPTLIRDCFKFTFYSTLVEHQYDTRDEIRYFDRVEHEKQIEQFRTIDGQLFHFSQETLVKKLYDNLPNPSARGEVETLRREFNKKRRQMPIRRLINKSGRVIQQIKPVFMMSPMSIATYLEPGVVDFDLVIFDEASQVKVADALGAILRGKQIIVVGDTKQMPPTSFFGKQLILDDEDAEESLTADIESILGMFLASGTPEKMLKWHYRSRHESLIAVSNQEFYDNKLMIFPSSGLNPHAKGLSFNCLQNTSYDRGGSRTNKGEATAVAEAVIKHATERPNQTLGVVAFSSAQRDAILLEVERLRKANTDLEYFFGDHDEGEDFFVKNLENVQGDERDTIFISIGYGKTAEGRLPMSFGPLNSDGGERRLNVLISRARMCMEVFSNFKGDEMLTTDASPFGVRALKNFLHYAETGDLVKREETGKGPDSPFEEEVISSIQSLGYQVQPQVGCAGFYIDIAVRDPNKPGRYMLAVECDGATYHSSKSARDRDRIRQSVLEGLGWRFHRIWSTDWFRNRYKETERLDDAIKSAIAYYKVYDSEPEIEEKIKLNPKAAIERVEVEHQYQLSAAVYQVFPLENLSLRVGDIIPEIQTSLLAEDILKIVQFESPIHVKLLSVRLLSAVGCSRSGARINRAILDSIGLLNRQNKVKLDGEFIIAKSQNDIIVRNRFELPSNERKYDFIYNGEIVKAARDTVEDCFTISSDDLVKSITEVLGFSCTSKAMKIRTEAILSEQVKLGNLGIKGDNYQVA</sequence>
<feature type="domain" description="DNA2/NAM7 helicase-like C-terminal" evidence="3">
    <location>
        <begin position="1009"/>
        <end position="1204"/>
    </location>
</feature>
<dbReference type="Pfam" id="PF13086">
    <property type="entry name" value="AAA_11"/>
    <property type="match status" value="2"/>
</dbReference>
<dbReference type="Gene3D" id="3.40.960.10">
    <property type="entry name" value="VSR Endonuclease"/>
    <property type="match status" value="1"/>
</dbReference>
<keyword evidence="5" id="KW-0067">ATP-binding</keyword>
<name>A0A1Y6M7B8_9GAMM</name>
<dbReference type="InterPro" id="IPR011335">
    <property type="entry name" value="Restrct_endonuc-II-like"/>
</dbReference>
<dbReference type="EC" id="3.6.4.12" evidence="5"/>
<dbReference type="GO" id="GO:0003678">
    <property type="term" value="F:DNA helicase activity"/>
    <property type="evidence" value="ECO:0007669"/>
    <property type="project" value="UniProtKB-EC"/>
</dbReference>
<evidence type="ECO:0000259" key="3">
    <source>
        <dbReference type="Pfam" id="PF13087"/>
    </source>
</evidence>
<dbReference type="InterPro" id="IPR041679">
    <property type="entry name" value="DNA2/NAM7-like_C"/>
</dbReference>
<dbReference type="Proteomes" id="UP000195963">
    <property type="component" value="Unassembled WGS sequence"/>
</dbReference>
<dbReference type="FunFam" id="3.40.960.10:FF:000002">
    <property type="entry name" value="DNA helicase related protein"/>
    <property type="match status" value="1"/>
</dbReference>
<protein>
    <submittedName>
        <fullName evidence="5">ATP-dependent RecD-like DNA helicase</fullName>
        <ecNumber evidence="5">3.6.4.12</ecNumber>
    </submittedName>
</protein>
<keyword evidence="5" id="KW-0347">Helicase</keyword>
<dbReference type="Pfam" id="PF13087">
    <property type="entry name" value="AAA_12"/>
    <property type="match status" value="1"/>
</dbReference>
<dbReference type="Pfam" id="PF13195">
    <property type="entry name" value="DUF4011"/>
    <property type="match status" value="1"/>
</dbReference>
<dbReference type="RefSeq" id="WP_087843453.1">
    <property type="nucleotide sequence ID" value="NZ_FYAK01000001.1"/>
</dbReference>
<reference evidence="6" key="1">
    <citation type="submission" date="2017-06" db="EMBL/GenBank/DDBJ databases">
        <authorList>
            <person name="Rodrigo-Torres L."/>
            <person name="Arahal R.D."/>
            <person name="Lucena T."/>
        </authorList>
    </citation>
    <scope>NUCLEOTIDE SEQUENCE [LARGE SCALE GENOMIC DNA]</scope>
    <source>
        <strain evidence="6">CECT 9190</strain>
    </source>
</reference>
<dbReference type="CDD" id="cd18808">
    <property type="entry name" value="SF1_C_Upf1"/>
    <property type="match status" value="1"/>
</dbReference>
<keyword evidence="6" id="KW-1185">Reference proteome</keyword>
<dbReference type="Pfam" id="PF11784">
    <property type="entry name" value="DUF3320"/>
    <property type="match status" value="1"/>
</dbReference>
<gene>
    <name evidence="5" type="primary">recD2_1</name>
    <name evidence="5" type="ORF">PMAL9190_00130</name>
</gene>
<keyword evidence="5" id="KW-0378">Hydrolase</keyword>
<evidence type="ECO:0000313" key="5">
    <source>
        <dbReference type="EMBL" id="SMY31658.1"/>
    </source>
</evidence>
<dbReference type="InterPro" id="IPR021754">
    <property type="entry name" value="DUF3320"/>
</dbReference>
<keyword evidence="5" id="KW-0547">Nucleotide-binding</keyword>
<feature type="domain" description="DUF3320" evidence="1">
    <location>
        <begin position="1409"/>
        <end position="1451"/>
    </location>
</feature>
<dbReference type="InterPro" id="IPR045055">
    <property type="entry name" value="DNA2/NAM7-like"/>
</dbReference>